<keyword evidence="2" id="KW-1185">Reference proteome</keyword>
<gene>
    <name evidence="1" type="ORF">J2X78_001822</name>
</gene>
<organism evidence="1 2">
    <name type="scientific">Pedobacter africanus</name>
    <dbReference type="NCBI Taxonomy" id="151894"/>
    <lineage>
        <taxon>Bacteria</taxon>
        <taxon>Pseudomonadati</taxon>
        <taxon>Bacteroidota</taxon>
        <taxon>Sphingobacteriia</taxon>
        <taxon>Sphingobacteriales</taxon>
        <taxon>Sphingobacteriaceae</taxon>
        <taxon>Pedobacter</taxon>
    </lineage>
</organism>
<evidence type="ECO:0000313" key="1">
    <source>
        <dbReference type="EMBL" id="MDR6783270.1"/>
    </source>
</evidence>
<name>A0ACC6KVU5_9SPHI</name>
<reference evidence="1" key="1">
    <citation type="submission" date="2023-07" db="EMBL/GenBank/DDBJ databases">
        <title>Sorghum-associated microbial communities from plants grown in Nebraska, USA.</title>
        <authorList>
            <person name="Schachtman D."/>
        </authorList>
    </citation>
    <scope>NUCLEOTIDE SEQUENCE</scope>
    <source>
        <strain evidence="1">2697</strain>
    </source>
</reference>
<protein>
    <submittedName>
        <fullName evidence="1">Uncharacterized protein</fullName>
    </submittedName>
</protein>
<sequence length="417" mass="48114">MDNRSYILRCIALIEQKVDWGKTQDWVDYDFKNLSDQIFESTKVSISIRTLKRIIRQVPDAEGYYEPQMATKNALALYLGFRTWADFKRSDAIENREQPEVLSTGNKSEPARRFSFLNWLLPVIIVLLCITAYLVWKSQRASAELTIKTIVPNNIAIRYDLKATRYNSAAIDLDYGLFRPLVTRKGEFTYFFKLPDNYRLKLLADGIVLAAQNVQVVSNGWKCVVQQGQKEVLVGDTSLFHYKGALSFRSDRLSNIGLDPVEDYWTDYRNIKDFNIDGDNLIIELDIRNDPENGGIDCFDSSVEYLGEFKTGRVKLVKPKCAQFASFDFGEIHYNGNFHDLSPLSIDLSKWKKVRIEVINKRVNVFIDGKSVYKNRYHEPIGNVKGIKCKFKGAGEIDNFRLLNMNREVVYETSFDE</sequence>
<comment type="caution">
    <text evidence="1">The sequence shown here is derived from an EMBL/GenBank/DDBJ whole genome shotgun (WGS) entry which is preliminary data.</text>
</comment>
<proteinExistence type="predicted"/>
<dbReference type="Proteomes" id="UP001246858">
    <property type="component" value="Unassembled WGS sequence"/>
</dbReference>
<accession>A0ACC6KVU5</accession>
<dbReference type="EMBL" id="JAVDTF010000001">
    <property type="protein sequence ID" value="MDR6783270.1"/>
    <property type="molecule type" value="Genomic_DNA"/>
</dbReference>
<evidence type="ECO:0000313" key="2">
    <source>
        <dbReference type="Proteomes" id="UP001246858"/>
    </source>
</evidence>